<keyword evidence="3" id="KW-0813">Transport</keyword>
<keyword evidence="6" id="KW-0547">Nucleotide-binding</keyword>
<comment type="subcellular location">
    <subcellularLocation>
        <location evidence="1">Cell membrane</location>
        <topology evidence="1">Peripheral membrane protein</topology>
    </subcellularLocation>
</comment>
<dbReference type="GeneID" id="50018813"/>
<dbReference type="PANTHER" id="PTHR43297:SF2">
    <property type="entry name" value="DIPEPTIDE TRANSPORT ATP-BINDING PROTEIN DPPD"/>
    <property type="match status" value="1"/>
</dbReference>
<evidence type="ECO:0000256" key="13">
    <source>
        <dbReference type="ARBA" id="ARBA00039098"/>
    </source>
</evidence>
<evidence type="ECO:0000256" key="11">
    <source>
        <dbReference type="ARBA" id="ARBA00023136"/>
    </source>
</evidence>
<evidence type="ECO:0000256" key="15">
    <source>
        <dbReference type="ARBA" id="ARBA00048610"/>
    </source>
</evidence>
<protein>
    <recommendedName>
        <fullName evidence="14">Nickel import system ATP-binding protein NikD</fullName>
        <ecNumber evidence="13">7.2.2.11</ecNumber>
    </recommendedName>
</protein>
<dbReference type="InterPro" id="IPR003439">
    <property type="entry name" value="ABC_transporter-like_ATP-bd"/>
</dbReference>
<evidence type="ECO:0000256" key="12">
    <source>
        <dbReference type="ARBA" id="ARBA00038669"/>
    </source>
</evidence>
<evidence type="ECO:0000256" key="4">
    <source>
        <dbReference type="ARBA" id="ARBA00022475"/>
    </source>
</evidence>
<feature type="domain" description="ABC transporter" evidence="16">
    <location>
        <begin position="4"/>
        <end position="245"/>
    </location>
</feature>
<dbReference type="OrthoDB" id="9802264at2"/>
<dbReference type="InterPro" id="IPR050388">
    <property type="entry name" value="ABC_Ni/Peptide_Import"/>
</dbReference>
<dbReference type="EMBL" id="AE015929">
    <property type="protein sequence ID" value="AAO04658.1"/>
    <property type="molecule type" value="Genomic_DNA"/>
</dbReference>
<dbReference type="SUPFAM" id="SSF52540">
    <property type="entry name" value="P-loop containing nucleoside triphosphate hydrolases"/>
    <property type="match status" value="1"/>
</dbReference>
<evidence type="ECO:0000256" key="1">
    <source>
        <dbReference type="ARBA" id="ARBA00004202"/>
    </source>
</evidence>
<dbReference type="GO" id="GO:0005524">
    <property type="term" value="F:ATP binding"/>
    <property type="evidence" value="ECO:0007669"/>
    <property type="project" value="UniProtKB-KW"/>
</dbReference>
<keyword evidence="9" id="KW-0406">Ion transport</keyword>
<dbReference type="Pfam" id="PF00005">
    <property type="entry name" value="ABC_tran"/>
    <property type="match status" value="1"/>
</dbReference>
<comment type="catalytic activity">
    <reaction evidence="15">
        <text>Ni(2+)(out) + ATP + H2O = Ni(2+)(in) + ADP + phosphate + H(+)</text>
        <dbReference type="Rhea" id="RHEA:15557"/>
        <dbReference type="ChEBI" id="CHEBI:15377"/>
        <dbReference type="ChEBI" id="CHEBI:15378"/>
        <dbReference type="ChEBI" id="CHEBI:30616"/>
        <dbReference type="ChEBI" id="CHEBI:43474"/>
        <dbReference type="ChEBI" id="CHEBI:49786"/>
        <dbReference type="ChEBI" id="CHEBI:456216"/>
        <dbReference type="EC" id="7.2.2.11"/>
    </reaction>
    <physiologicalReaction direction="left-to-right" evidence="15">
        <dbReference type="Rhea" id="RHEA:15558"/>
    </physiologicalReaction>
</comment>
<reference evidence="17 18" key="1">
    <citation type="journal article" date="2003" name="Mol. Microbiol.">
        <title>Genome-based analysis of virulence genes in a non-biofilm-forming Staphylococcus epidermidis strain (ATCC 12228).</title>
        <authorList>
            <person name="Zhang Y.Q."/>
            <person name="Ren S.X."/>
            <person name="Li H.L."/>
            <person name="Wang Y.X."/>
            <person name="Fu G."/>
            <person name="Yang J."/>
            <person name="Qin Z.Q."/>
            <person name="Miao Y.G."/>
            <person name="Wang W.Y."/>
            <person name="Chen R.S."/>
            <person name="Shen Y."/>
            <person name="Chen Z."/>
            <person name="Yuan Z.H."/>
            <person name="Zhao G.P."/>
            <person name="Qu D."/>
            <person name="Danchin A."/>
            <person name="Wen Y.M."/>
        </authorList>
    </citation>
    <scope>NUCLEOTIDE SEQUENCE [LARGE SCALE GENOMIC DNA]</scope>
    <source>
        <strain evidence="18">ATCC 12228 / FDA PCI 1200</strain>
    </source>
</reference>
<dbReference type="PROSITE" id="PS50893">
    <property type="entry name" value="ABC_TRANSPORTER_2"/>
    <property type="match status" value="1"/>
</dbReference>
<organism evidence="17 18">
    <name type="scientific">Staphylococcus epidermidis (strain ATCC 12228 / FDA PCI 1200)</name>
    <dbReference type="NCBI Taxonomy" id="176280"/>
    <lineage>
        <taxon>Bacteria</taxon>
        <taxon>Bacillati</taxon>
        <taxon>Bacillota</taxon>
        <taxon>Bacilli</taxon>
        <taxon>Bacillales</taxon>
        <taxon>Staphylococcaceae</taxon>
        <taxon>Staphylococcus</taxon>
    </lineage>
</organism>
<dbReference type="HOGENOM" id="CLU_000604_1_23_9"/>
<dbReference type="FunFam" id="3.40.50.300:FF:001826">
    <property type="entry name" value="Nickel import system ATP-binding protein NikD"/>
    <property type="match status" value="1"/>
</dbReference>
<dbReference type="GO" id="GO:0016887">
    <property type="term" value="F:ATP hydrolysis activity"/>
    <property type="evidence" value="ECO:0007669"/>
    <property type="project" value="InterPro"/>
</dbReference>
<evidence type="ECO:0000256" key="7">
    <source>
        <dbReference type="ARBA" id="ARBA00022840"/>
    </source>
</evidence>
<evidence type="ECO:0000256" key="8">
    <source>
        <dbReference type="ARBA" id="ARBA00022967"/>
    </source>
</evidence>
<dbReference type="Proteomes" id="UP000001411">
    <property type="component" value="Chromosome"/>
</dbReference>
<dbReference type="PANTHER" id="PTHR43297">
    <property type="entry name" value="OLIGOPEPTIDE TRANSPORT ATP-BINDING PROTEIN APPD"/>
    <property type="match status" value="1"/>
</dbReference>
<dbReference type="eggNOG" id="COG0444">
    <property type="taxonomic scope" value="Bacteria"/>
</dbReference>
<evidence type="ECO:0000256" key="10">
    <source>
        <dbReference type="ARBA" id="ARBA00023112"/>
    </source>
</evidence>
<dbReference type="AlphaFoldDB" id="A0A0H2VIH2"/>
<dbReference type="InterPro" id="IPR027417">
    <property type="entry name" value="P-loop_NTPase"/>
</dbReference>
<dbReference type="RefSeq" id="WP_001831134.1">
    <property type="nucleotide sequence ID" value="NC_004461.1"/>
</dbReference>
<keyword evidence="8" id="KW-1278">Translocase</keyword>
<evidence type="ECO:0000256" key="14">
    <source>
        <dbReference type="ARBA" id="ARBA00044143"/>
    </source>
</evidence>
<evidence type="ECO:0000256" key="2">
    <source>
        <dbReference type="ARBA" id="ARBA00005417"/>
    </source>
</evidence>
<evidence type="ECO:0000313" key="18">
    <source>
        <dbReference type="Proteomes" id="UP000001411"/>
    </source>
</evidence>
<keyword evidence="11" id="KW-0472">Membrane</keyword>
<evidence type="ECO:0000256" key="5">
    <source>
        <dbReference type="ARBA" id="ARBA00022596"/>
    </source>
</evidence>
<comment type="similarity">
    <text evidence="2">Belongs to the ABC transporter superfamily.</text>
</comment>
<name>A0A0H2VIH2_STAES</name>
<dbReference type="EC" id="7.2.2.11" evidence="13"/>
<keyword evidence="4" id="KW-1003">Cell membrane</keyword>
<keyword evidence="7" id="KW-0067">ATP-binding</keyword>
<dbReference type="Gene3D" id="3.40.50.300">
    <property type="entry name" value="P-loop containing nucleotide triphosphate hydrolases"/>
    <property type="match status" value="1"/>
</dbReference>
<accession>A0A0H2VIH2</accession>
<comment type="subunit">
    <text evidence="12">The complex is composed of two ATP-binding proteins (NikD and NikE), two transmembrane proteins (NikB and NikC) and a solute-binding protein (NikA).</text>
</comment>
<dbReference type="PATRIC" id="fig|176280.10.peg.1037"/>
<sequence>MKLLTIKNLNINDKEGQAIIKNVDLNIYNQSLNVIIGESGAGKSLTVKAILNHLPTQLHMSFDEFKMQGQNTSGIKQLLGKHIGYISQNYAQSFNEYTRLDKQLIAIYRYHFNVSKDNALKKIKKALTWVNLNDESIINKYSFQLSGGQLERVNIASVLMLDPELIIADEPVASLDVVNGHQIMQLLQHIVKDHHNTVLLITHNMNHVLKYADYFNVMRNGMMIESGEIDKLFNHHHLHRYTEQLLNYRSKLQKEDNI</sequence>
<gene>
    <name evidence="17" type="ordered locus">SE_1061</name>
</gene>
<evidence type="ECO:0000259" key="16">
    <source>
        <dbReference type="PROSITE" id="PS50893"/>
    </source>
</evidence>
<evidence type="ECO:0000256" key="9">
    <source>
        <dbReference type="ARBA" id="ARBA00023065"/>
    </source>
</evidence>
<dbReference type="KEGG" id="sep:SE_1061"/>
<evidence type="ECO:0000256" key="6">
    <source>
        <dbReference type="ARBA" id="ARBA00022741"/>
    </source>
</evidence>
<dbReference type="GO" id="GO:0005886">
    <property type="term" value="C:plasma membrane"/>
    <property type="evidence" value="ECO:0007669"/>
    <property type="project" value="UniProtKB-SubCell"/>
</dbReference>
<proteinExistence type="inferred from homology"/>
<keyword evidence="10" id="KW-0921">Nickel transport</keyword>
<keyword evidence="5" id="KW-0533">Nickel</keyword>
<evidence type="ECO:0000313" key="17">
    <source>
        <dbReference type="EMBL" id="AAO04658.1"/>
    </source>
</evidence>
<dbReference type="GO" id="GO:0015413">
    <property type="term" value="F:ABC-type nickel transporter activity"/>
    <property type="evidence" value="ECO:0007669"/>
    <property type="project" value="UniProtKB-EC"/>
</dbReference>
<evidence type="ECO:0000256" key="3">
    <source>
        <dbReference type="ARBA" id="ARBA00022448"/>
    </source>
</evidence>